<evidence type="ECO:0000256" key="5">
    <source>
        <dbReference type="ARBA" id="ARBA00022692"/>
    </source>
</evidence>
<feature type="transmembrane region" description="Helical" evidence="8">
    <location>
        <begin position="24"/>
        <end position="50"/>
    </location>
</feature>
<feature type="transmembrane region" description="Helical" evidence="8">
    <location>
        <begin position="104"/>
        <end position="124"/>
    </location>
</feature>
<feature type="transmembrane region" description="Helical" evidence="8">
    <location>
        <begin position="71"/>
        <end position="92"/>
    </location>
</feature>
<keyword evidence="6 8" id="KW-1133">Transmembrane helix</keyword>
<accession>A0ABR6DX02</accession>
<feature type="transmembrane region" description="Helical" evidence="8">
    <location>
        <begin position="136"/>
        <end position="157"/>
    </location>
</feature>
<name>A0ABR6DX02_9MICC</name>
<comment type="caution">
    <text evidence="10">The sequence shown here is derived from an EMBL/GenBank/DDBJ whole genome shotgun (WGS) entry which is preliminary data.</text>
</comment>
<evidence type="ECO:0000256" key="4">
    <source>
        <dbReference type="ARBA" id="ARBA00022475"/>
    </source>
</evidence>
<evidence type="ECO:0000313" key="10">
    <source>
        <dbReference type="EMBL" id="MBA9080664.1"/>
    </source>
</evidence>
<dbReference type="Pfam" id="PF01061">
    <property type="entry name" value="ABC2_membrane"/>
    <property type="match status" value="1"/>
</dbReference>
<sequence>MLDAIFYWLIFGLLLRFDHGMDNFVAFVIVGVFMFQMTSAALTSGTRTIASNLSLTRAFRFPRMALPLADLVYDVLQRLPAIAVMFILVIAIPPHETPEWSWLVFPGVLGLHVILNFGIMLLLARLSTLLPDVSRMVPFVSRLLMYGSGVIFPITRFTDNHPALHAIIQLNPLYVLITMYRQVIIEGVTPPASSWAMLAAYAVCLTIVGGIVFWLGEESYGRDQYR</sequence>
<comment type="similarity">
    <text evidence="2">Belongs to the ABC-2 integral membrane protein family.</text>
</comment>
<dbReference type="InterPro" id="IPR013525">
    <property type="entry name" value="ABC2_TM"/>
</dbReference>
<feature type="domain" description="ABC-2 type transporter transmembrane" evidence="9">
    <location>
        <begin position="4"/>
        <end position="184"/>
    </location>
</feature>
<evidence type="ECO:0000256" key="1">
    <source>
        <dbReference type="ARBA" id="ARBA00004429"/>
    </source>
</evidence>
<evidence type="ECO:0000256" key="8">
    <source>
        <dbReference type="SAM" id="Phobius"/>
    </source>
</evidence>
<keyword evidence="3" id="KW-0813">Transport</keyword>
<comment type="subcellular location">
    <subcellularLocation>
        <location evidence="1">Cell inner membrane</location>
        <topology evidence="1">Multi-pass membrane protein</topology>
    </subcellularLocation>
</comment>
<evidence type="ECO:0000256" key="2">
    <source>
        <dbReference type="ARBA" id="ARBA00007783"/>
    </source>
</evidence>
<dbReference type="EMBL" id="JACJIO010000003">
    <property type="protein sequence ID" value="MBA9080664.1"/>
    <property type="molecule type" value="Genomic_DNA"/>
</dbReference>
<keyword evidence="11" id="KW-1185">Reference proteome</keyword>
<evidence type="ECO:0000256" key="7">
    <source>
        <dbReference type="ARBA" id="ARBA00023136"/>
    </source>
</evidence>
<keyword evidence="5 8" id="KW-0812">Transmembrane</keyword>
<keyword evidence="4" id="KW-1003">Cell membrane</keyword>
<evidence type="ECO:0000256" key="6">
    <source>
        <dbReference type="ARBA" id="ARBA00022989"/>
    </source>
</evidence>
<evidence type="ECO:0000313" key="11">
    <source>
        <dbReference type="Proteomes" id="UP000582085"/>
    </source>
</evidence>
<evidence type="ECO:0000259" key="9">
    <source>
        <dbReference type="Pfam" id="PF01061"/>
    </source>
</evidence>
<gene>
    <name evidence="10" type="ORF">FHR79_000752</name>
</gene>
<keyword evidence="7 8" id="KW-0472">Membrane</keyword>
<dbReference type="PANTHER" id="PTHR30413:SF8">
    <property type="entry name" value="TRANSPORT PERMEASE PROTEIN"/>
    <property type="match status" value="1"/>
</dbReference>
<dbReference type="PANTHER" id="PTHR30413">
    <property type="entry name" value="INNER MEMBRANE TRANSPORT PERMEASE"/>
    <property type="match status" value="1"/>
</dbReference>
<feature type="transmembrane region" description="Helical" evidence="8">
    <location>
        <begin position="163"/>
        <end position="183"/>
    </location>
</feature>
<dbReference type="Proteomes" id="UP000582085">
    <property type="component" value="Unassembled WGS sequence"/>
</dbReference>
<feature type="transmembrane region" description="Helical" evidence="8">
    <location>
        <begin position="195"/>
        <end position="216"/>
    </location>
</feature>
<proteinExistence type="inferred from homology"/>
<protein>
    <submittedName>
        <fullName evidence="10">Teichoic acid transport system permease protein</fullName>
    </submittedName>
</protein>
<reference evidence="10 11" key="1">
    <citation type="submission" date="2020-08" db="EMBL/GenBank/DDBJ databases">
        <title>The Agave Microbiome: Exploring the role of microbial communities in plant adaptations to desert environments.</title>
        <authorList>
            <person name="Partida-Martinez L.P."/>
        </authorList>
    </citation>
    <scope>NUCLEOTIDE SEQUENCE [LARGE SCALE GENOMIC DNA]</scope>
    <source>
        <strain evidence="10 11">RAT4</strain>
    </source>
</reference>
<evidence type="ECO:0000256" key="3">
    <source>
        <dbReference type="ARBA" id="ARBA00022448"/>
    </source>
</evidence>
<organism evidence="10 11">
    <name type="scientific">Micrococcus aloeverae</name>
    <dbReference type="NCBI Taxonomy" id="1391911"/>
    <lineage>
        <taxon>Bacteria</taxon>
        <taxon>Bacillati</taxon>
        <taxon>Actinomycetota</taxon>
        <taxon>Actinomycetes</taxon>
        <taxon>Micrococcales</taxon>
        <taxon>Micrococcaceae</taxon>
        <taxon>Micrococcus</taxon>
    </lineage>
</organism>